<reference evidence="1 2" key="1">
    <citation type="submission" date="2016-07" db="EMBL/GenBank/DDBJ databases">
        <title>Pervasive Adenine N6-methylation of Active Genes in Fungi.</title>
        <authorList>
            <consortium name="DOE Joint Genome Institute"/>
            <person name="Mondo S.J."/>
            <person name="Dannebaum R.O."/>
            <person name="Kuo R.C."/>
            <person name="Labutti K."/>
            <person name="Haridas S."/>
            <person name="Kuo A."/>
            <person name="Salamov A."/>
            <person name="Ahrendt S.R."/>
            <person name="Lipzen A."/>
            <person name="Sullivan W."/>
            <person name="Andreopoulos W.B."/>
            <person name="Clum A."/>
            <person name="Lindquist E."/>
            <person name="Daum C."/>
            <person name="Ramamoorthy G.K."/>
            <person name="Gryganskyi A."/>
            <person name="Culley D."/>
            <person name="Magnuson J.K."/>
            <person name="James T.Y."/>
            <person name="O'Malley M.A."/>
            <person name="Stajich J.E."/>
            <person name="Spatafora J.W."/>
            <person name="Visel A."/>
            <person name="Grigoriev I.V."/>
        </authorList>
    </citation>
    <scope>NUCLEOTIDE SEQUENCE [LARGE SCALE GENOMIC DNA]</scope>
    <source>
        <strain evidence="1 2">PL171</strain>
    </source>
</reference>
<dbReference type="EMBL" id="MCFL01000009">
    <property type="protein sequence ID" value="ORZ38295.1"/>
    <property type="molecule type" value="Genomic_DNA"/>
</dbReference>
<dbReference type="AlphaFoldDB" id="A0A1Y2HUK9"/>
<dbReference type="Gene3D" id="3.80.10.10">
    <property type="entry name" value="Ribonuclease Inhibitor"/>
    <property type="match status" value="1"/>
</dbReference>
<dbReference type="Proteomes" id="UP000193411">
    <property type="component" value="Unassembled WGS sequence"/>
</dbReference>
<protein>
    <submittedName>
        <fullName evidence="1">Uncharacterized protein</fullName>
    </submittedName>
</protein>
<proteinExistence type="predicted"/>
<sequence length="797" mass="86375">MRMTMDSVQLDSPAAMLASLPSDILDAIAQRIVHDHHRPAADLAALALTCSAIARAANQALYKTLVVPNLTSLPLLDRTLSAHADLAAQVKVLVLGLTFPDTTQFDLSAGLSDIIKSADGIAVANEDRIPLVIGKDTPRAMLMAWMTHIARVCPNLVGVDFSRVYSLSTSHVLGFTNLAQVIGPRKGWFKSPAKGDFYLAGVAVHDSAGSDVDCKRRKLGLVNSIDWGKRTISIFGSFLDGQALFLSQLHDLIPGSDQELAKWCVGRVMSFEEPDSADYSQVLPYVYGVPADSPAFDITPNRLSKSSTYSISTSTLARASKIRSRAVASCTALALVTTVGSERAVAESFSALPVAAQQKQFYSFLRHLVPLKASPWTTVALLALGTPLFSADNWLDSLNQLASIAKAFPNVTSLTLRSFYPAIADVLLACDPFLRRPAAHGRPLRELDIFRHSSEPKLPELKFLPSQSNLDRTQLNMTRASPFHLSRLGLLDAGMFNWPSTSRPCPILIHPGLLHSIKHINVIGTVLAVAPSRLASPDALSFPSILTLRESEPVLHLGNVSLPNMETLAVNANLLVSHSQPIDDLALARVLPSCPNLEMLTIDMKTSLRLKSWLAAANVIKKYPRVRSVYLASVSLDRAGLLALADHFFAHPVRELRPVPILGRVFLVNESTHAPDVTGLWVAGPETGTVWMSDVKVPGEFKVVSPCPLKRIFGSDQVQDMPGTGEACLCPRGWVMMGRPGAWIHPMDGTVVCAKCCGRVGKELKSSKGGVVVRRVTKDAAHFPMFMYQTLAHSMAM</sequence>
<dbReference type="InterPro" id="IPR032675">
    <property type="entry name" value="LRR_dom_sf"/>
</dbReference>
<keyword evidence="2" id="KW-1185">Reference proteome</keyword>
<gene>
    <name evidence="1" type="ORF">BCR44DRAFT_310277</name>
</gene>
<comment type="caution">
    <text evidence="1">The sequence shown here is derived from an EMBL/GenBank/DDBJ whole genome shotgun (WGS) entry which is preliminary data.</text>
</comment>
<organism evidence="1 2">
    <name type="scientific">Catenaria anguillulae PL171</name>
    <dbReference type="NCBI Taxonomy" id="765915"/>
    <lineage>
        <taxon>Eukaryota</taxon>
        <taxon>Fungi</taxon>
        <taxon>Fungi incertae sedis</taxon>
        <taxon>Blastocladiomycota</taxon>
        <taxon>Blastocladiomycetes</taxon>
        <taxon>Blastocladiales</taxon>
        <taxon>Catenariaceae</taxon>
        <taxon>Catenaria</taxon>
    </lineage>
</organism>
<accession>A0A1Y2HUK9</accession>
<evidence type="ECO:0000313" key="2">
    <source>
        <dbReference type="Proteomes" id="UP000193411"/>
    </source>
</evidence>
<name>A0A1Y2HUK9_9FUNG</name>
<evidence type="ECO:0000313" key="1">
    <source>
        <dbReference type="EMBL" id="ORZ38295.1"/>
    </source>
</evidence>